<proteinExistence type="predicted"/>
<dbReference type="AlphaFoldDB" id="I0IF31"/>
<sequence length="298" mass="30863">MGLAFEAPVDFAAVRNDLNRRAGRLVMVDRRRQRLQLTWSALPAGPTPDAAALARDWRKRVEAAAGERGPLEPPPELRSLEAVLPADRPAADPGRAPVRWSGWIGDAPAGGTRTDAVAAVGGLLVDAVLLDPRARGRVPSEQTLRLLASAAPATLPGNATRWTAFGLDAAAPPGWAAASVRHTPAASVLAFTGPGGLTARFWRRGMASAWFGGDAAALLGESTPPGLVPVPAAAGAPAGAVAAAGPEPCRPWARLAGRARLRRDLLWHDAAQQAVLGVTVRGPRRAELPDPAGLLPPA</sequence>
<name>I0IF31_PHYMF</name>
<reference evidence="1 2" key="1">
    <citation type="submission" date="2012-02" db="EMBL/GenBank/DDBJ databases">
        <title>Complete genome sequence of Phycisphaera mikurensis NBRC 102666.</title>
        <authorList>
            <person name="Ankai A."/>
            <person name="Hosoyama A."/>
            <person name="Terui Y."/>
            <person name="Sekine M."/>
            <person name="Fukai R."/>
            <person name="Kato Y."/>
            <person name="Nakamura S."/>
            <person name="Yamada-Narita S."/>
            <person name="Kawakoshi A."/>
            <person name="Fukunaga Y."/>
            <person name="Yamazaki S."/>
            <person name="Fujita N."/>
        </authorList>
    </citation>
    <scope>NUCLEOTIDE SEQUENCE [LARGE SCALE GENOMIC DNA]</scope>
    <source>
        <strain evidence="2">NBRC 102666 / KCTC 22515 / FYK2301M01</strain>
    </source>
</reference>
<evidence type="ECO:0000313" key="1">
    <source>
        <dbReference type="EMBL" id="BAM03869.1"/>
    </source>
</evidence>
<evidence type="ECO:0000313" key="2">
    <source>
        <dbReference type="Proteomes" id="UP000007881"/>
    </source>
</evidence>
<organism evidence="1 2">
    <name type="scientific">Phycisphaera mikurensis (strain NBRC 102666 / KCTC 22515 / FYK2301M01)</name>
    <dbReference type="NCBI Taxonomy" id="1142394"/>
    <lineage>
        <taxon>Bacteria</taxon>
        <taxon>Pseudomonadati</taxon>
        <taxon>Planctomycetota</taxon>
        <taxon>Phycisphaerae</taxon>
        <taxon>Phycisphaerales</taxon>
        <taxon>Phycisphaeraceae</taxon>
        <taxon>Phycisphaera</taxon>
    </lineage>
</organism>
<protein>
    <submittedName>
        <fullName evidence="1">Uncharacterized protein</fullName>
    </submittedName>
</protein>
<dbReference type="HOGENOM" id="CLU_933366_0_0_0"/>
<gene>
    <name evidence="1" type="ordered locus">PSMK_17100</name>
</gene>
<accession>I0IF31</accession>
<dbReference type="KEGG" id="phm:PSMK_17100"/>
<keyword evidence="2" id="KW-1185">Reference proteome</keyword>
<dbReference type="Proteomes" id="UP000007881">
    <property type="component" value="Chromosome"/>
</dbReference>
<dbReference type="EMBL" id="AP012338">
    <property type="protein sequence ID" value="BAM03869.1"/>
    <property type="molecule type" value="Genomic_DNA"/>
</dbReference>
<dbReference type="STRING" id="1142394.PSMK_17100"/>